<name>A0A0S4QRV7_9ACTN</name>
<dbReference type="Pfam" id="PF13614">
    <property type="entry name" value="AAA_31"/>
    <property type="match status" value="1"/>
</dbReference>
<protein>
    <submittedName>
        <fullName evidence="2">Chromosome partitioning protein</fullName>
    </submittedName>
</protein>
<dbReference type="InterPro" id="IPR027417">
    <property type="entry name" value="P-loop_NTPase"/>
</dbReference>
<dbReference type="PANTHER" id="PTHR13696:SF99">
    <property type="entry name" value="COBYRINIC ACID AC-DIAMIDE SYNTHASE"/>
    <property type="match status" value="1"/>
</dbReference>
<evidence type="ECO:0000259" key="1">
    <source>
        <dbReference type="Pfam" id="PF13614"/>
    </source>
</evidence>
<gene>
    <name evidence="2" type="ORF">Ga0074812_11825</name>
</gene>
<accession>A0A0S4QRV7</accession>
<evidence type="ECO:0000313" key="2">
    <source>
        <dbReference type="EMBL" id="CUU58253.1"/>
    </source>
</evidence>
<reference evidence="3" key="1">
    <citation type="submission" date="2015-11" db="EMBL/GenBank/DDBJ databases">
        <authorList>
            <person name="Varghese N."/>
        </authorList>
    </citation>
    <scope>NUCLEOTIDE SEQUENCE [LARGE SCALE GENOMIC DNA]</scope>
    <source>
        <strain evidence="3">DSM 45899</strain>
    </source>
</reference>
<organism evidence="2 3">
    <name type="scientific">Parafrankia irregularis</name>
    <dbReference type="NCBI Taxonomy" id="795642"/>
    <lineage>
        <taxon>Bacteria</taxon>
        <taxon>Bacillati</taxon>
        <taxon>Actinomycetota</taxon>
        <taxon>Actinomycetes</taxon>
        <taxon>Frankiales</taxon>
        <taxon>Frankiaceae</taxon>
        <taxon>Parafrankia</taxon>
    </lineage>
</organism>
<feature type="domain" description="AAA" evidence="1">
    <location>
        <begin position="1"/>
        <end position="204"/>
    </location>
</feature>
<sequence length="309" mass="34675">MQVVSVVNYKGGVGKTTLTANIGAELARRGNRVLLVDLDPQASLTLSFYKPEHWRQYLQPHRTVKHWFQSWQPRGELRNPLELVDSPQRANFYIGSSGRLDVMASDLTLSEVEEELVVAASKENGARDRRNYLRVFGRLRDAFRGIPPDTYELVLVDCPPSFGMLTRSAILASQFILVPARPDELSTVAIEHFVDRFNHFRGAYNGVAGRARSVVPDDRVAAQVLGIIFTMVRYQANGPVLAEQNFIDLPRAGIPRFNNLVRESHRFYAESASEGLPLVLSHRAPEKNVAEMRELVTEIVSRIQGGSHV</sequence>
<dbReference type="AlphaFoldDB" id="A0A0S4QRV7"/>
<dbReference type="Gene3D" id="3.40.50.300">
    <property type="entry name" value="P-loop containing nucleotide triphosphate hydrolases"/>
    <property type="match status" value="1"/>
</dbReference>
<dbReference type="InterPro" id="IPR025669">
    <property type="entry name" value="AAA_dom"/>
</dbReference>
<dbReference type="CDD" id="cd02042">
    <property type="entry name" value="ParAB_family"/>
    <property type="match status" value="1"/>
</dbReference>
<keyword evidence="3" id="KW-1185">Reference proteome</keyword>
<proteinExistence type="predicted"/>
<dbReference type="SUPFAM" id="SSF52540">
    <property type="entry name" value="P-loop containing nucleoside triphosphate hydrolases"/>
    <property type="match status" value="1"/>
</dbReference>
<dbReference type="Proteomes" id="UP000198802">
    <property type="component" value="Unassembled WGS sequence"/>
</dbReference>
<dbReference type="EMBL" id="FAOZ01000018">
    <property type="protein sequence ID" value="CUU58253.1"/>
    <property type="molecule type" value="Genomic_DNA"/>
</dbReference>
<dbReference type="RefSeq" id="WP_165615760.1">
    <property type="nucleotide sequence ID" value="NZ_FAOZ01000018.1"/>
</dbReference>
<dbReference type="InterPro" id="IPR050678">
    <property type="entry name" value="DNA_Partitioning_ATPase"/>
</dbReference>
<evidence type="ECO:0000313" key="3">
    <source>
        <dbReference type="Proteomes" id="UP000198802"/>
    </source>
</evidence>
<dbReference type="PANTHER" id="PTHR13696">
    <property type="entry name" value="P-LOOP CONTAINING NUCLEOSIDE TRIPHOSPHATE HYDROLASE"/>
    <property type="match status" value="1"/>
</dbReference>